<evidence type="ECO:0000313" key="4">
    <source>
        <dbReference type="EMBL" id="MBB4152769.1"/>
    </source>
</evidence>
<feature type="region of interest" description="Disordered" evidence="2">
    <location>
        <begin position="288"/>
        <end position="324"/>
    </location>
</feature>
<dbReference type="PANTHER" id="PTHR48081:SF33">
    <property type="entry name" value="KYNURENINE FORMAMIDASE"/>
    <property type="match status" value="1"/>
</dbReference>
<dbReference type="PANTHER" id="PTHR48081">
    <property type="entry name" value="AB HYDROLASE SUPERFAMILY PROTEIN C4A8.06C"/>
    <property type="match status" value="1"/>
</dbReference>
<gene>
    <name evidence="4" type="ORF">GGQ80_000657</name>
</gene>
<dbReference type="Gene3D" id="3.40.50.1820">
    <property type="entry name" value="alpha/beta hydrolase"/>
    <property type="match status" value="1"/>
</dbReference>
<proteinExistence type="predicted"/>
<reference evidence="4 5" key="1">
    <citation type="submission" date="2020-08" db="EMBL/GenBank/DDBJ databases">
        <title>Genomic Encyclopedia of Type Strains, Phase IV (KMG-IV): sequencing the most valuable type-strain genomes for metagenomic binning, comparative biology and taxonomic classification.</title>
        <authorList>
            <person name="Goeker M."/>
        </authorList>
    </citation>
    <scope>NUCLEOTIDE SEQUENCE [LARGE SCALE GENOMIC DNA]</scope>
    <source>
        <strain evidence="4 5">YC6723</strain>
    </source>
</reference>
<evidence type="ECO:0000256" key="2">
    <source>
        <dbReference type="SAM" id="MobiDB-lite"/>
    </source>
</evidence>
<keyword evidence="5" id="KW-1185">Reference proteome</keyword>
<dbReference type="SUPFAM" id="SSF53474">
    <property type="entry name" value="alpha/beta-Hydrolases"/>
    <property type="match status" value="1"/>
</dbReference>
<evidence type="ECO:0000313" key="5">
    <source>
        <dbReference type="Proteomes" id="UP000529795"/>
    </source>
</evidence>
<name>A0A840F4P4_9SPHN</name>
<dbReference type="InterPro" id="IPR029058">
    <property type="entry name" value="AB_hydrolase_fold"/>
</dbReference>
<organism evidence="4 5">
    <name type="scientific">Sphingomonas jinjuensis</name>
    <dbReference type="NCBI Taxonomy" id="535907"/>
    <lineage>
        <taxon>Bacteria</taxon>
        <taxon>Pseudomonadati</taxon>
        <taxon>Pseudomonadota</taxon>
        <taxon>Alphaproteobacteria</taxon>
        <taxon>Sphingomonadales</taxon>
        <taxon>Sphingomonadaceae</taxon>
        <taxon>Sphingomonas</taxon>
    </lineage>
</organism>
<dbReference type="GO" id="GO:0016787">
    <property type="term" value="F:hydrolase activity"/>
    <property type="evidence" value="ECO:0007669"/>
    <property type="project" value="UniProtKB-KW"/>
</dbReference>
<feature type="domain" description="BD-FAE-like" evidence="3">
    <location>
        <begin position="50"/>
        <end position="208"/>
    </location>
</feature>
<dbReference type="InterPro" id="IPR049492">
    <property type="entry name" value="BD-FAE-like_dom"/>
</dbReference>
<dbReference type="EMBL" id="JACIEV010000002">
    <property type="protein sequence ID" value="MBB4152769.1"/>
    <property type="molecule type" value="Genomic_DNA"/>
</dbReference>
<dbReference type="InterPro" id="IPR050300">
    <property type="entry name" value="GDXG_lipolytic_enzyme"/>
</dbReference>
<feature type="compositionally biased region" description="Basic and acidic residues" evidence="2">
    <location>
        <begin position="290"/>
        <end position="300"/>
    </location>
</feature>
<evidence type="ECO:0000259" key="3">
    <source>
        <dbReference type="Pfam" id="PF20434"/>
    </source>
</evidence>
<keyword evidence="1" id="KW-0378">Hydrolase</keyword>
<dbReference type="Proteomes" id="UP000529795">
    <property type="component" value="Unassembled WGS sequence"/>
</dbReference>
<dbReference type="Pfam" id="PF20434">
    <property type="entry name" value="BD-FAE"/>
    <property type="match status" value="1"/>
</dbReference>
<evidence type="ECO:0000256" key="1">
    <source>
        <dbReference type="ARBA" id="ARBA00022801"/>
    </source>
</evidence>
<accession>A0A840F4P4</accession>
<dbReference type="AlphaFoldDB" id="A0A840F4P4"/>
<sequence length="324" mass="34391">MIRLALAAALAMQSAMPSYTPMRWPALLDRPHPQPSATVAYGDDQMQKADVWLPRGKGPFPVVLMVHGGCWQTEIADRRIMDWIADDLVNSGVAVWNIDYRGVDRTGGGYPGTFADAAKAADQLAVDAAKYNLDTRRIVAVGHSAGGHLALWLAGRARLPRTSPLWSASPLRIAHAISLGGLPDLEATAASPDNGCGTEVVSKLISGHYADTSVPRLLPLGVPQDLVNGREDKIIPYRLATDYVTKAKAAGDTATLHTVPDTGHVELIAPETPAWAEAKRLILAILNPPRHGEGDHRATRDGGGGSPPNSSPVKHVAPSHAGKD</sequence>
<dbReference type="RefSeq" id="WP_246346839.1">
    <property type="nucleotide sequence ID" value="NZ_JACIEV010000002.1"/>
</dbReference>
<comment type="caution">
    <text evidence="4">The sequence shown here is derived from an EMBL/GenBank/DDBJ whole genome shotgun (WGS) entry which is preliminary data.</text>
</comment>
<protein>
    <submittedName>
        <fullName evidence="4">Acetyl esterase/lipase</fullName>
    </submittedName>
</protein>